<sequence length="131" mass="13884">MEMGSGEGSPHWSVFDGVKNIPTTPEALMTEINSAISANEYAHATALLQSASSCISKNKSSDVNSTSQYDARMADEAYKAGLASLAAGKLDEALHSLNISLSKCPPDKTTAVAKLQSLISLTSQQLQKPRR</sequence>
<evidence type="ECO:0000313" key="2">
    <source>
        <dbReference type="Proteomes" id="UP000241394"/>
    </source>
</evidence>
<proteinExistence type="predicted"/>
<dbReference type="InParanoid" id="A0A2R6RN01"/>
<dbReference type="Proteomes" id="UP000241394">
    <property type="component" value="Chromosome LG4"/>
</dbReference>
<dbReference type="OrthoDB" id="1910345at2759"/>
<keyword evidence="2" id="KW-1185">Reference proteome</keyword>
<accession>A0A2R6RN01</accession>
<name>A0A2R6RN01_ACTCC</name>
<protein>
    <submittedName>
        <fullName evidence="1">Glycine dehydrogenase</fullName>
    </submittedName>
</protein>
<organism evidence="1 2">
    <name type="scientific">Actinidia chinensis var. chinensis</name>
    <name type="common">Chinese soft-hair kiwi</name>
    <dbReference type="NCBI Taxonomy" id="1590841"/>
    <lineage>
        <taxon>Eukaryota</taxon>
        <taxon>Viridiplantae</taxon>
        <taxon>Streptophyta</taxon>
        <taxon>Embryophyta</taxon>
        <taxon>Tracheophyta</taxon>
        <taxon>Spermatophyta</taxon>
        <taxon>Magnoliopsida</taxon>
        <taxon>eudicotyledons</taxon>
        <taxon>Gunneridae</taxon>
        <taxon>Pentapetalae</taxon>
        <taxon>asterids</taxon>
        <taxon>Ericales</taxon>
        <taxon>Actinidiaceae</taxon>
        <taxon>Actinidia</taxon>
    </lineage>
</organism>
<dbReference type="OMA" id="AKCPPDK"/>
<evidence type="ECO:0000313" key="1">
    <source>
        <dbReference type="EMBL" id="PSS31411.1"/>
    </source>
</evidence>
<reference evidence="2" key="2">
    <citation type="journal article" date="2018" name="BMC Genomics">
        <title>A manually annotated Actinidia chinensis var. chinensis (kiwifruit) genome highlights the challenges associated with draft genomes and gene prediction in plants.</title>
        <authorList>
            <person name="Pilkington S.M."/>
            <person name="Crowhurst R."/>
            <person name="Hilario E."/>
            <person name="Nardozza S."/>
            <person name="Fraser L."/>
            <person name="Peng Y."/>
            <person name="Gunaseelan K."/>
            <person name="Simpson R."/>
            <person name="Tahir J."/>
            <person name="Deroles S.C."/>
            <person name="Templeton K."/>
            <person name="Luo Z."/>
            <person name="Davy M."/>
            <person name="Cheng C."/>
            <person name="McNeilage M."/>
            <person name="Scaglione D."/>
            <person name="Liu Y."/>
            <person name="Zhang Q."/>
            <person name="Datson P."/>
            <person name="De Silva N."/>
            <person name="Gardiner S.E."/>
            <person name="Bassett H."/>
            <person name="Chagne D."/>
            <person name="McCallum J."/>
            <person name="Dzierzon H."/>
            <person name="Deng C."/>
            <person name="Wang Y.Y."/>
            <person name="Barron L."/>
            <person name="Manako K."/>
            <person name="Bowen J."/>
            <person name="Foster T.M."/>
            <person name="Erridge Z.A."/>
            <person name="Tiffin H."/>
            <person name="Waite C.N."/>
            <person name="Davies K.M."/>
            <person name="Grierson E.P."/>
            <person name="Laing W.A."/>
            <person name="Kirk R."/>
            <person name="Chen X."/>
            <person name="Wood M."/>
            <person name="Montefiori M."/>
            <person name="Brummell D.A."/>
            <person name="Schwinn K.E."/>
            <person name="Catanach A."/>
            <person name="Fullerton C."/>
            <person name="Li D."/>
            <person name="Meiyalaghan S."/>
            <person name="Nieuwenhuizen N."/>
            <person name="Read N."/>
            <person name="Prakash R."/>
            <person name="Hunter D."/>
            <person name="Zhang H."/>
            <person name="McKenzie M."/>
            <person name="Knabel M."/>
            <person name="Harris A."/>
            <person name="Allan A.C."/>
            <person name="Gleave A."/>
            <person name="Chen A."/>
            <person name="Janssen B.J."/>
            <person name="Plunkett B."/>
            <person name="Ampomah-Dwamena C."/>
            <person name="Voogd C."/>
            <person name="Leif D."/>
            <person name="Lafferty D."/>
            <person name="Souleyre E.J.F."/>
            <person name="Varkonyi-Gasic E."/>
            <person name="Gambi F."/>
            <person name="Hanley J."/>
            <person name="Yao J.L."/>
            <person name="Cheung J."/>
            <person name="David K.M."/>
            <person name="Warren B."/>
            <person name="Marsh K."/>
            <person name="Snowden K.C."/>
            <person name="Lin-Wang K."/>
            <person name="Brian L."/>
            <person name="Martinez-Sanchez M."/>
            <person name="Wang M."/>
            <person name="Ileperuma N."/>
            <person name="Macnee N."/>
            <person name="Campin R."/>
            <person name="McAtee P."/>
            <person name="Drummond R.S.M."/>
            <person name="Espley R.V."/>
            <person name="Ireland H.S."/>
            <person name="Wu R."/>
            <person name="Atkinson R.G."/>
            <person name="Karunairetnam S."/>
            <person name="Bulley S."/>
            <person name="Chunkath S."/>
            <person name="Hanley Z."/>
            <person name="Storey R."/>
            <person name="Thrimawithana A.H."/>
            <person name="Thomson S."/>
            <person name="David C."/>
            <person name="Testolin R."/>
            <person name="Huang H."/>
            <person name="Hellens R.P."/>
            <person name="Schaffer R.J."/>
        </authorList>
    </citation>
    <scope>NUCLEOTIDE SEQUENCE [LARGE SCALE GENOMIC DNA]</scope>
    <source>
        <strain evidence="2">cv. Red5</strain>
    </source>
</reference>
<dbReference type="EMBL" id="NKQK01000004">
    <property type="protein sequence ID" value="PSS31411.1"/>
    <property type="molecule type" value="Genomic_DNA"/>
</dbReference>
<reference evidence="1 2" key="1">
    <citation type="submission" date="2017-07" db="EMBL/GenBank/DDBJ databases">
        <title>An improved, manually edited Actinidia chinensis var. chinensis (kiwifruit) genome highlights the challenges associated with draft genomes and gene prediction in plants.</title>
        <authorList>
            <person name="Pilkington S."/>
            <person name="Crowhurst R."/>
            <person name="Hilario E."/>
            <person name="Nardozza S."/>
            <person name="Fraser L."/>
            <person name="Peng Y."/>
            <person name="Gunaseelan K."/>
            <person name="Simpson R."/>
            <person name="Tahir J."/>
            <person name="Deroles S."/>
            <person name="Templeton K."/>
            <person name="Luo Z."/>
            <person name="Davy M."/>
            <person name="Cheng C."/>
            <person name="Mcneilage M."/>
            <person name="Scaglione D."/>
            <person name="Liu Y."/>
            <person name="Zhang Q."/>
            <person name="Datson P."/>
            <person name="De Silva N."/>
            <person name="Gardiner S."/>
            <person name="Bassett H."/>
            <person name="Chagne D."/>
            <person name="Mccallum J."/>
            <person name="Dzierzon H."/>
            <person name="Deng C."/>
            <person name="Wang Y.-Y."/>
            <person name="Barron N."/>
            <person name="Manako K."/>
            <person name="Bowen J."/>
            <person name="Foster T."/>
            <person name="Erridge Z."/>
            <person name="Tiffin H."/>
            <person name="Waite C."/>
            <person name="Davies K."/>
            <person name="Grierson E."/>
            <person name="Laing W."/>
            <person name="Kirk R."/>
            <person name="Chen X."/>
            <person name="Wood M."/>
            <person name="Montefiori M."/>
            <person name="Brummell D."/>
            <person name="Schwinn K."/>
            <person name="Catanach A."/>
            <person name="Fullerton C."/>
            <person name="Li D."/>
            <person name="Meiyalaghan S."/>
            <person name="Nieuwenhuizen N."/>
            <person name="Read N."/>
            <person name="Prakash R."/>
            <person name="Hunter D."/>
            <person name="Zhang H."/>
            <person name="Mckenzie M."/>
            <person name="Knabel M."/>
            <person name="Harris A."/>
            <person name="Allan A."/>
            <person name="Chen A."/>
            <person name="Janssen B."/>
            <person name="Plunkett B."/>
            <person name="Dwamena C."/>
            <person name="Voogd C."/>
            <person name="Leif D."/>
            <person name="Lafferty D."/>
            <person name="Souleyre E."/>
            <person name="Varkonyi-Gasic E."/>
            <person name="Gambi F."/>
            <person name="Hanley J."/>
            <person name="Yao J.-L."/>
            <person name="Cheung J."/>
            <person name="David K."/>
            <person name="Warren B."/>
            <person name="Marsh K."/>
            <person name="Snowden K."/>
            <person name="Lin-Wang K."/>
            <person name="Brian L."/>
            <person name="Martinez-Sanchez M."/>
            <person name="Wang M."/>
            <person name="Ileperuma N."/>
            <person name="Macnee N."/>
            <person name="Campin R."/>
            <person name="Mcatee P."/>
            <person name="Drummond R."/>
            <person name="Espley R."/>
            <person name="Ireland H."/>
            <person name="Wu R."/>
            <person name="Atkinson R."/>
            <person name="Karunairetnam S."/>
            <person name="Bulley S."/>
            <person name="Chunkath S."/>
            <person name="Hanley Z."/>
            <person name="Storey R."/>
            <person name="Thrimawithana A."/>
            <person name="Thomson S."/>
            <person name="David C."/>
            <person name="Testolin R."/>
        </authorList>
    </citation>
    <scope>NUCLEOTIDE SEQUENCE [LARGE SCALE GENOMIC DNA]</scope>
    <source>
        <strain evidence="2">cv. Red5</strain>
        <tissue evidence="1">Young leaf</tissue>
    </source>
</reference>
<dbReference type="AlphaFoldDB" id="A0A2R6RN01"/>
<comment type="caution">
    <text evidence="1">The sequence shown here is derived from an EMBL/GenBank/DDBJ whole genome shotgun (WGS) entry which is preliminary data.</text>
</comment>
<gene>
    <name evidence="1" type="ORF">CEY00_Acc04707</name>
</gene>
<dbReference type="Gramene" id="PSS31411">
    <property type="protein sequence ID" value="PSS31411"/>
    <property type="gene ID" value="CEY00_Acc04707"/>
</dbReference>